<evidence type="ECO:0000256" key="1">
    <source>
        <dbReference type="SAM" id="Phobius"/>
    </source>
</evidence>
<accession>A0A5C9HIZ4</accession>
<evidence type="ECO:0000313" key="4">
    <source>
        <dbReference type="Proteomes" id="UP000323583"/>
    </source>
</evidence>
<organism evidence="3 4">
    <name type="scientific">Vibrio cholerae</name>
    <dbReference type="NCBI Taxonomy" id="666"/>
    <lineage>
        <taxon>Bacteria</taxon>
        <taxon>Pseudomonadati</taxon>
        <taxon>Pseudomonadota</taxon>
        <taxon>Gammaproteobacteria</taxon>
        <taxon>Vibrionales</taxon>
        <taxon>Vibrionaceae</taxon>
        <taxon>Vibrio</taxon>
    </lineage>
</organism>
<keyword evidence="1" id="KW-1133">Transmembrane helix</keyword>
<reference evidence="4 5" key="1">
    <citation type="submission" date="2019-06" db="EMBL/GenBank/DDBJ databases">
        <title>Vibrio cholerae phylogeny based on whole-genome sequencing reveals genetic diversity and population strucutre.</title>
        <authorList>
            <person name="Zhiqiu Y."/>
            <person name="Bin L."/>
            <person name="Lingyan J."/>
        </authorList>
    </citation>
    <scope>NUCLEOTIDE SEQUENCE [LARGE SCALE GENOMIC DNA]</scope>
    <source>
        <strain evidence="3 4">N2768</strain>
        <strain evidence="2 5">N2814</strain>
    </source>
</reference>
<dbReference type="Proteomes" id="UP000323583">
    <property type="component" value="Unassembled WGS sequence"/>
</dbReference>
<evidence type="ECO:0000313" key="5">
    <source>
        <dbReference type="Proteomes" id="UP000323819"/>
    </source>
</evidence>
<dbReference type="EMBL" id="VSIJ01000035">
    <property type="protein sequence ID" value="TXX64776.1"/>
    <property type="molecule type" value="Genomic_DNA"/>
</dbReference>
<gene>
    <name evidence="3" type="ORF">FXE67_11170</name>
    <name evidence="2" type="ORF">FXF03_14965</name>
</gene>
<dbReference type="Proteomes" id="UP000323819">
    <property type="component" value="Unassembled WGS sequence"/>
</dbReference>
<keyword evidence="1" id="KW-0472">Membrane</keyword>
<dbReference type="RefSeq" id="WP_000598476.1">
    <property type="nucleotide sequence ID" value="NZ_CP012997.1"/>
</dbReference>
<protein>
    <submittedName>
        <fullName evidence="3">Uncharacterized protein</fullName>
    </submittedName>
</protein>
<evidence type="ECO:0000313" key="3">
    <source>
        <dbReference type="EMBL" id="TXY91535.1"/>
    </source>
</evidence>
<feature type="transmembrane region" description="Helical" evidence="1">
    <location>
        <begin position="5"/>
        <end position="25"/>
    </location>
</feature>
<keyword evidence="1" id="KW-0812">Transmembrane</keyword>
<sequence>MIKVFITASEIVLLIVALIIGAFWIKQPDANYEPILVFLSFLLPMLEVARRKVSNKQVDMVAQTTPYARRYLDQPHQCHFINNLPNLKKAVEQSSQELWDTGITANMRQGSYDLIHSLQDYWVSLAEFFPPLHFDGKEPRAYISDYTQSRFSFHRSNLEPDGAGTGDSIVHVMAGGGVIQDLENMIEETVCTLSSSTNTIDFESWKKRWRGKA</sequence>
<dbReference type="EMBL" id="VSGZ01000036">
    <property type="protein sequence ID" value="TXY91535.1"/>
    <property type="molecule type" value="Genomic_DNA"/>
</dbReference>
<dbReference type="AlphaFoldDB" id="A0A5C9HIZ4"/>
<comment type="caution">
    <text evidence="3">The sequence shown here is derived from an EMBL/GenBank/DDBJ whole genome shotgun (WGS) entry which is preliminary data.</text>
</comment>
<name>A0A5C9HIZ4_VIBCL</name>
<evidence type="ECO:0000313" key="2">
    <source>
        <dbReference type="EMBL" id="TXX64776.1"/>
    </source>
</evidence>
<feature type="transmembrane region" description="Helical" evidence="1">
    <location>
        <begin position="31"/>
        <end position="49"/>
    </location>
</feature>
<proteinExistence type="predicted"/>